<name>A0AAW0MRI9_9GOBI</name>
<proteinExistence type="predicted"/>
<evidence type="ECO:0000313" key="1">
    <source>
        <dbReference type="EMBL" id="KAK7880811.1"/>
    </source>
</evidence>
<dbReference type="GO" id="GO:1902042">
    <property type="term" value="P:negative regulation of extrinsic apoptotic signaling pathway via death domain receptors"/>
    <property type="evidence" value="ECO:0007669"/>
    <property type="project" value="TreeGrafter"/>
</dbReference>
<gene>
    <name evidence="1" type="ORF">WMY93_032551</name>
</gene>
<reference evidence="2" key="1">
    <citation type="submission" date="2024-04" db="EMBL/GenBank/DDBJ databases">
        <title>Salinicola lusitanus LLJ914,a marine bacterium isolated from the Okinawa Trough.</title>
        <authorList>
            <person name="Li J."/>
        </authorList>
    </citation>
    <scope>NUCLEOTIDE SEQUENCE [LARGE SCALE GENOMIC DNA]</scope>
</reference>
<dbReference type="PANTHER" id="PTHR13088">
    <property type="entry name" value="FAS APOPTOTIC INHIBITORY MOLECULE FAIM"/>
    <property type="match status" value="1"/>
</dbReference>
<sequence length="178" mass="20482">MCKQVCAVWKCLCLTDFTPSSLNTEQRPERESFTWTDKRSCADPGCSNSSVRVLLLRTSSDQSPDPDPGRGGFSYEYSLHVNGLTLQKFSQNRSRTTQSWSLELDRRSHTIVLEKDTMDVWCNGHKMEAESEFVDDGTETRFYIEDHEICLKAFTEQEKKKKGITYCLLLDGHRIHSD</sequence>
<dbReference type="Pfam" id="PF06905">
    <property type="entry name" value="FAIM1"/>
    <property type="match status" value="1"/>
</dbReference>
<dbReference type="Proteomes" id="UP001460270">
    <property type="component" value="Unassembled WGS sequence"/>
</dbReference>
<dbReference type="Gene3D" id="2.40.128.180">
    <property type="match status" value="1"/>
</dbReference>
<evidence type="ECO:0000313" key="2">
    <source>
        <dbReference type="Proteomes" id="UP001460270"/>
    </source>
</evidence>
<protein>
    <submittedName>
        <fullName evidence="1">Uncharacterized protein</fullName>
    </submittedName>
</protein>
<dbReference type="EMBL" id="JBBPFD010000048">
    <property type="protein sequence ID" value="KAK7880811.1"/>
    <property type="molecule type" value="Genomic_DNA"/>
</dbReference>
<dbReference type="InterPro" id="IPR010695">
    <property type="entry name" value="FAIM1"/>
</dbReference>
<dbReference type="AlphaFoldDB" id="A0AAW0MRI9"/>
<organism evidence="1 2">
    <name type="scientific">Mugilogobius chulae</name>
    <name type="common">yellowstripe goby</name>
    <dbReference type="NCBI Taxonomy" id="88201"/>
    <lineage>
        <taxon>Eukaryota</taxon>
        <taxon>Metazoa</taxon>
        <taxon>Chordata</taxon>
        <taxon>Craniata</taxon>
        <taxon>Vertebrata</taxon>
        <taxon>Euteleostomi</taxon>
        <taxon>Actinopterygii</taxon>
        <taxon>Neopterygii</taxon>
        <taxon>Teleostei</taxon>
        <taxon>Neoteleostei</taxon>
        <taxon>Acanthomorphata</taxon>
        <taxon>Gobiaria</taxon>
        <taxon>Gobiiformes</taxon>
        <taxon>Gobioidei</taxon>
        <taxon>Gobiidae</taxon>
        <taxon>Gobionellinae</taxon>
        <taxon>Mugilogobius</taxon>
    </lineage>
</organism>
<accession>A0AAW0MRI9</accession>
<keyword evidence="2" id="KW-1185">Reference proteome</keyword>
<dbReference type="PANTHER" id="PTHR13088:SF3">
    <property type="entry name" value="FAS APOPTOTIC INHIBITORY MOLECULE 1"/>
    <property type="match status" value="1"/>
</dbReference>
<comment type="caution">
    <text evidence="1">The sequence shown here is derived from an EMBL/GenBank/DDBJ whole genome shotgun (WGS) entry which is preliminary data.</text>
</comment>
<dbReference type="InterPro" id="IPR038513">
    <property type="entry name" value="FAIM1_dom_sf"/>
</dbReference>